<dbReference type="Proteomes" id="UP000005365">
    <property type="component" value="Unassembled WGS sequence"/>
</dbReference>
<feature type="signal peptide" evidence="1">
    <location>
        <begin position="1"/>
        <end position="21"/>
    </location>
</feature>
<reference evidence="2" key="1">
    <citation type="submission" date="2009-07" db="EMBL/GenBank/DDBJ databases">
        <authorList>
            <person name="Weinstock G."/>
            <person name="Sodergren E."/>
            <person name="Clifton S."/>
            <person name="Fulton L."/>
            <person name="Fulton B."/>
            <person name="Courtney L."/>
            <person name="Fronick C."/>
            <person name="Harrison M."/>
            <person name="Strong C."/>
            <person name="Farmer C."/>
            <person name="Delahaunty K."/>
            <person name="Markovic C."/>
            <person name="Hall O."/>
            <person name="Minx P."/>
            <person name="Tomlinson C."/>
            <person name="Mitreva M."/>
            <person name="Nelson J."/>
            <person name="Hou S."/>
            <person name="Wollam A."/>
            <person name="Pepin K.H."/>
            <person name="Johnson M."/>
            <person name="Bhonagiri V."/>
            <person name="Nash W.E."/>
            <person name="Warren W."/>
            <person name="Chinwalla A."/>
            <person name="Mardis E.R."/>
            <person name="Wilson R.K."/>
        </authorList>
    </citation>
    <scope>NUCLEOTIDE SEQUENCE [LARGE SCALE GENOMIC DNA]</scope>
    <source>
        <strain evidence="2">ATCC 29256</strain>
    </source>
</reference>
<feature type="chain" id="PRO_5002968928" evidence="1">
    <location>
        <begin position="22"/>
        <end position="46"/>
    </location>
</feature>
<sequence>MFRLFCLPILLWLLQHPSSDASQSQHPCTRVPHTPNINQNLYKSII</sequence>
<evidence type="ECO:0000313" key="3">
    <source>
        <dbReference type="Proteomes" id="UP000005365"/>
    </source>
</evidence>
<keyword evidence="3" id="KW-1185">Reference proteome</keyword>
<evidence type="ECO:0000313" key="2">
    <source>
        <dbReference type="EMBL" id="EET46195.1"/>
    </source>
</evidence>
<comment type="caution">
    <text evidence="2">The sequence shown here is derived from an EMBL/GenBank/DDBJ whole genome shotgun (WGS) entry which is preliminary data.</text>
</comment>
<evidence type="ECO:0000256" key="1">
    <source>
        <dbReference type="SAM" id="SignalP"/>
    </source>
</evidence>
<dbReference type="EMBL" id="ACKO02000001">
    <property type="protein sequence ID" value="EET46195.1"/>
    <property type="molecule type" value="Genomic_DNA"/>
</dbReference>
<gene>
    <name evidence="2" type="ORF">NEISICOT_00301</name>
</gene>
<proteinExistence type="predicted"/>
<dbReference type="AlphaFoldDB" id="C6M1C1"/>
<protein>
    <submittedName>
        <fullName evidence="2">Uncharacterized protein</fullName>
    </submittedName>
</protein>
<accession>C6M1C1</accession>
<organism evidence="2 3">
    <name type="scientific">Neisseria sicca ATCC 29256</name>
    <dbReference type="NCBI Taxonomy" id="547045"/>
    <lineage>
        <taxon>Bacteria</taxon>
        <taxon>Pseudomonadati</taxon>
        <taxon>Pseudomonadota</taxon>
        <taxon>Betaproteobacteria</taxon>
        <taxon>Neisseriales</taxon>
        <taxon>Neisseriaceae</taxon>
        <taxon>Neisseria</taxon>
    </lineage>
</organism>
<name>C6M1C1_NEISI</name>
<keyword evidence="1" id="KW-0732">Signal</keyword>